<evidence type="ECO:0000256" key="9">
    <source>
        <dbReference type="ARBA" id="ARBA00023180"/>
    </source>
</evidence>
<keyword evidence="9" id="KW-0325">Glycoprotein</keyword>
<dbReference type="InterPro" id="IPR046956">
    <property type="entry name" value="RLP23-like"/>
</dbReference>
<dbReference type="Proteomes" id="UP000813462">
    <property type="component" value="Unassembled WGS sequence"/>
</dbReference>
<evidence type="ECO:0000256" key="2">
    <source>
        <dbReference type="ARBA" id="ARBA00022614"/>
    </source>
</evidence>
<evidence type="ECO:0000256" key="7">
    <source>
        <dbReference type="ARBA" id="ARBA00023136"/>
    </source>
</evidence>
<reference evidence="11" key="1">
    <citation type="journal article" date="2021" name="Front. Plant Sci.">
        <title>Chromosome-Scale Genome Assembly for Chinese Sour Jujube and Insights Into Its Genome Evolution and Domestication Signature.</title>
        <authorList>
            <person name="Shen L.-Y."/>
            <person name="Luo H."/>
            <person name="Wang X.-L."/>
            <person name="Wang X.-M."/>
            <person name="Qiu X.-J."/>
            <person name="Liu H."/>
            <person name="Zhou S.-S."/>
            <person name="Jia K.-H."/>
            <person name="Nie S."/>
            <person name="Bao Y.-T."/>
            <person name="Zhang R.-G."/>
            <person name="Yun Q.-Z."/>
            <person name="Chai Y.-H."/>
            <person name="Lu J.-Y."/>
            <person name="Li Y."/>
            <person name="Zhao S.-W."/>
            <person name="Mao J.-F."/>
            <person name="Jia S.-G."/>
            <person name="Mao Y.-M."/>
        </authorList>
    </citation>
    <scope>NUCLEOTIDE SEQUENCE</scope>
    <source>
        <strain evidence="11">AT0</strain>
        <tissue evidence="11">Leaf</tissue>
    </source>
</reference>
<keyword evidence="3" id="KW-0812">Transmembrane</keyword>
<keyword evidence="8" id="KW-0675">Receptor</keyword>
<accession>A0A978VC80</accession>
<dbReference type="EMBL" id="JAEACU010000005">
    <property type="protein sequence ID" value="KAH7527969.1"/>
    <property type="molecule type" value="Genomic_DNA"/>
</dbReference>
<dbReference type="InterPro" id="IPR032675">
    <property type="entry name" value="LRR_dom_sf"/>
</dbReference>
<evidence type="ECO:0000256" key="4">
    <source>
        <dbReference type="ARBA" id="ARBA00022729"/>
    </source>
</evidence>
<dbReference type="Gene3D" id="3.80.10.10">
    <property type="entry name" value="Ribonuclease Inhibitor"/>
    <property type="match status" value="1"/>
</dbReference>
<dbReference type="InterPro" id="IPR013210">
    <property type="entry name" value="LRR_N_plant-typ"/>
</dbReference>
<evidence type="ECO:0000256" key="6">
    <source>
        <dbReference type="ARBA" id="ARBA00022989"/>
    </source>
</evidence>
<proteinExistence type="predicted"/>
<dbReference type="GO" id="GO:0016020">
    <property type="term" value="C:membrane"/>
    <property type="evidence" value="ECO:0007669"/>
    <property type="project" value="UniProtKB-SubCell"/>
</dbReference>
<protein>
    <recommendedName>
        <fullName evidence="10">Leucine-rich repeat-containing N-terminal plant-type domain-containing protein</fullName>
    </recommendedName>
</protein>
<comment type="subcellular location">
    <subcellularLocation>
        <location evidence="1">Membrane</location>
        <topology evidence="1">Single-pass type I membrane protein</topology>
    </subcellularLocation>
</comment>
<evidence type="ECO:0000256" key="1">
    <source>
        <dbReference type="ARBA" id="ARBA00004479"/>
    </source>
</evidence>
<dbReference type="PANTHER" id="PTHR48063:SF16">
    <property type="entry name" value="LRR RECEPTOR-LIKE SERINE_THREONINE-PROTEIN KINASE GSO1"/>
    <property type="match status" value="1"/>
</dbReference>
<evidence type="ECO:0000313" key="12">
    <source>
        <dbReference type="Proteomes" id="UP000813462"/>
    </source>
</evidence>
<keyword evidence="5" id="KW-0677">Repeat</keyword>
<keyword evidence="6" id="KW-1133">Transmembrane helix</keyword>
<evidence type="ECO:0000256" key="8">
    <source>
        <dbReference type="ARBA" id="ARBA00023170"/>
    </source>
</evidence>
<evidence type="ECO:0000313" key="11">
    <source>
        <dbReference type="EMBL" id="KAH7527969.1"/>
    </source>
</evidence>
<evidence type="ECO:0000259" key="10">
    <source>
        <dbReference type="Pfam" id="PF08263"/>
    </source>
</evidence>
<keyword evidence="4" id="KW-0732">Signal</keyword>
<gene>
    <name evidence="11" type="ORF">FEM48_Zijuj05G0022300</name>
</gene>
<organism evidence="11 12">
    <name type="scientific">Ziziphus jujuba var. spinosa</name>
    <dbReference type="NCBI Taxonomy" id="714518"/>
    <lineage>
        <taxon>Eukaryota</taxon>
        <taxon>Viridiplantae</taxon>
        <taxon>Streptophyta</taxon>
        <taxon>Embryophyta</taxon>
        <taxon>Tracheophyta</taxon>
        <taxon>Spermatophyta</taxon>
        <taxon>Magnoliopsida</taxon>
        <taxon>eudicotyledons</taxon>
        <taxon>Gunneridae</taxon>
        <taxon>Pentapetalae</taxon>
        <taxon>rosids</taxon>
        <taxon>fabids</taxon>
        <taxon>Rosales</taxon>
        <taxon>Rhamnaceae</taxon>
        <taxon>Paliureae</taxon>
        <taxon>Ziziphus</taxon>
    </lineage>
</organism>
<evidence type="ECO:0000256" key="5">
    <source>
        <dbReference type="ARBA" id="ARBA00022737"/>
    </source>
</evidence>
<name>A0A978VC80_ZIZJJ</name>
<keyword evidence="2" id="KW-0433">Leucine-rich repeat</keyword>
<evidence type="ECO:0000256" key="3">
    <source>
        <dbReference type="ARBA" id="ARBA00022692"/>
    </source>
</evidence>
<feature type="domain" description="Leucine-rich repeat-containing N-terminal plant-type" evidence="10">
    <location>
        <begin position="22"/>
        <end position="59"/>
    </location>
</feature>
<dbReference type="Pfam" id="PF08263">
    <property type="entry name" value="LRRNT_2"/>
    <property type="match status" value="1"/>
</dbReference>
<comment type="caution">
    <text evidence="11">The sequence shown here is derived from an EMBL/GenBank/DDBJ whole genome shotgun (WGS) entry which is preliminary data.</text>
</comment>
<dbReference type="AlphaFoldDB" id="A0A978VC80"/>
<sequence>MKLRVSSSSRNLSDAQVMRCLESDREALVELKNGLNDPEKRLSSWKGSNCCEWPGISCDNSSGAVIAVDLHNPYPNGLYSSGRSCLSEASCDEQS</sequence>
<dbReference type="PANTHER" id="PTHR48063">
    <property type="entry name" value="LRR RECEPTOR-LIKE KINASE"/>
    <property type="match status" value="1"/>
</dbReference>
<keyword evidence="7" id="KW-0472">Membrane</keyword>